<gene>
    <name evidence="1" type="ORF">CAMP_LOCUS8085</name>
</gene>
<dbReference type="Proteomes" id="UP001152747">
    <property type="component" value="Unassembled WGS sequence"/>
</dbReference>
<accession>A0A9P1N0H8</accession>
<dbReference type="OrthoDB" id="5511455at2759"/>
<evidence type="ECO:0000313" key="1">
    <source>
        <dbReference type="EMBL" id="CAI5445448.1"/>
    </source>
</evidence>
<dbReference type="AlphaFoldDB" id="A0A9P1N0H8"/>
<dbReference type="PANTHER" id="PTHR35373">
    <property type="entry name" value="PROTEIN CBG16894"/>
    <property type="match status" value="1"/>
</dbReference>
<sequence length="166" mass="19731">MRVFLQTRQGREVLKKQQNAHKMEYEKDSFYFDHFCSVTQDFLIVKQFFIPSKLPYDFEWNKIKSIIYVPQSADRELSKQKGQDSEGRWWALDSLRTSRKVIKIYNIRIDTECEPSKIGFSVVDLRKFLEAALPYLSYGCIVTGCLLEEKEEEKEKEEEVKNPEQL</sequence>
<reference evidence="1" key="1">
    <citation type="submission" date="2022-11" db="EMBL/GenBank/DDBJ databases">
        <authorList>
            <person name="Kikuchi T."/>
        </authorList>
    </citation>
    <scope>NUCLEOTIDE SEQUENCE</scope>
    <source>
        <strain evidence="1">PS1010</strain>
    </source>
</reference>
<dbReference type="EMBL" id="CANHGI010000003">
    <property type="protein sequence ID" value="CAI5445448.1"/>
    <property type="molecule type" value="Genomic_DNA"/>
</dbReference>
<evidence type="ECO:0000313" key="2">
    <source>
        <dbReference type="Proteomes" id="UP001152747"/>
    </source>
</evidence>
<proteinExistence type="predicted"/>
<comment type="caution">
    <text evidence="1">The sequence shown here is derived from an EMBL/GenBank/DDBJ whole genome shotgun (WGS) entry which is preliminary data.</text>
</comment>
<protein>
    <submittedName>
        <fullName evidence="1">Uncharacterized protein</fullName>
    </submittedName>
</protein>
<name>A0A9P1N0H8_9PELO</name>
<dbReference type="PANTHER" id="PTHR35373:SF2">
    <property type="entry name" value="PROTEIN DPCD"/>
    <property type="match status" value="1"/>
</dbReference>
<organism evidence="1 2">
    <name type="scientific">Caenorhabditis angaria</name>
    <dbReference type="NCBI Taxonomy" id="860376"/>
    <lineage>
        <taxon>Eukaryota</taxon>
        <taxon>Metazoa</taxon>
        <taxon>Ecdysozoa</taxon>
        <taxon>Nematoda</taxon>
        <taxon>Chromadorea</taxon>
        <taxon>Rhabditida</taxon>
        <taxon>Rhabditina</taxon>
        <taxon>Rhabditomorpha</taxon>
        <taxon>Rhabditoidea</taxon>
        <taxon>Rhabditidae</taxon>
        <taxon>Peloderinae</taxon>
        <taxon>Caenorhabditis</taxon>
    </lineage>
</organism>
<keyword evidence="2" id="KW-1185">Reference proteome</keyword>